<evidence type="ECO:0000313" key="4">
    <source>
        <dbReference type="WBParaSite" id="MCU_012690-RA"/>
    </source>
</evidence>
<keyword evidence="3" id="KW-1185">Reference proteome</keyword>
<reference evidence="2 3" key="1">
    <citation type="submission" date="2018-10" db="EMBL/GenBank/DDBJ databases">
        <authorList>
            <consortium name="Pathogen Informatics"/>
        </authorList>
    </citation>
    <scope>NUCLEOTIDE SEQUENCE [LARGE SCALE GENOMIC DNA]</scope>
</reference>
<evidence type="ECO:0000313" key="3">
    <source>
        <dbReference type="Proteomes" id="UP000267029"/>
    </source>
</evidence>
<organism evidence="2 3">
    <name type="scientific">Mesocestoides corti</name>
    <name type="common">Flatworm</name>
    <dbReference type="NCBI Taxonomy" id="53468"/>
    <lineage>
        <taxon>Eukaryota</taxon>
        <taxon>Metazoa</taxon>
        <taxon>Spiralia</taxon>
        <taxon>Lophotrochozoa</taxon>
        <taxon>Platyhelminthes</taxon>
        <taxon>Cestoda</taxon>
        <taxon>Eucestoda</taxon>
        <taxon>Cyclophyllidea</taxon>
        <taxon>Mesocestoididae</taxon>
        <taxon>Mesocestoides</taxon>
    </lineage>
</organism>
<protein>
    <submittedName>
        <fullName evidence="2 4">Uncharacterized protein</fullName>
    </submittedName>
</protein>
<dbReference type="Proteomes" id="UP000267029">
    <property type="component" value="Unassembled WGS sequence"/>
</dbReference>
<feature type="region of interest" description="Disordered" evidence="1">
    <location>
        <begin position="23"/>
        <end position="63"/>
    </location>
</feature>
<reference evidence="4" key="2">
    <citation type="submission" date="2019-11" db="UniProtKB">
        <authorList>
            <consortium name="WormBaseParasite"/>
        </authorList>
    </citation>
    <scope>IDENTIFICATION</scope>
</reference>
<evidence type="ECO:0000256" key="1">
    <source>
        <dbReference type="SAM" id="MobiDB-lite"/>
    </source>
</evidence>
<proteinExistence type="predicted"/>
<gene>
    <name evidence="2" type="ORF">MCOS_LOCUS4261</name>
</gene>
<dbReference type="STRING" id="53468.A0A0R3UBG2"/>
<dbReference type="OrthoDB" id="10648308at2759"/>
<evidence type="ECO:0000313" key="2">
    <source>
        <dbReference type="EMBL" id="VDD78258.1"/>
    </source>
</evidence>
<dbReference type="WBParaSite" id="MCU_012690-RA">
    <property type="protein sequence ID" value="MCU_012690-RA"/>
    <property type="gene ID" value="MCU_012690"/>
</dbReference>
<dbReference type="AlphaFoldDB" id="A0A0R3UBG2"/>
<dbReference type="EMBL" id="UXSR01001433">
    <property type="protein sequence ID" value="VDD78258.1"/>
    <property type="molecule type" value="Genomic_DNA"/>
</dbReference>
<name>A0A0R3UBG2_MESCO</name>
<accession>A0A0R3UBG2</accession>
<sequence>MRWCFLRFQRRLAQIPLVPTRIVRSRGHGDHPVDDLAYQPPEEEEEASSQQDDAVCSSRETTANATEVGEYTIARRLHVTDLTLPPSAVEDGCITSPPLVDLA</sequence>